<evidence type="ECO:0000313" key="3">
    <source>
        <dbReference type="Proteomes" id="UP000786183"/>
    </source>
</evidence>
<evidence type="ECO:0000259" key="1">
    <source>
        <dbReference type="Pfam" id="PF03459"/>
    </source>
</evidence>
<dbReference type="SUPFAM" id="SSF50331">
    <property type="entry name" value="MOP-like"/>
    <property type="match status" value="1"/>
</dbReference>
<gene>
    <name evidence="2" type="ORF">AVCANL283_07420</name>
</gene>
<dbReference type="InterPro" id="IPR051815">
    <property type="entry name" value="Molybdate_resp_trans_reg"/>
</dbReference>
<dbReference type="InterPro" id="IPR036390">
    <property type="entry name" value="WH_DNA-bd_sf"/>
</dbReference>
<proteinExistence type="predicted"/>
<accession>A0ABS7WUC2</accession>
<comment type="caution">
    <text evidence="2">The sequence shown here is derived from an EMBL/GenBank/DDBJ whole genome shotgun (WGS) entry which is preliminary data.</text>
</comment>
<feature type="domain" description="Transport-associated OB type 1" evidence="1">
    <location>
        <begin position="105"/>
        <end position="162"/>
    </location>
</feature>
<dbReference type="PANTHER" id="PTHR30432">
    <property type="entry name" value="TRANSCRIPTIONAL REGULATOR MODE"/>
    <property type="match status" value="1"/>
</dbReference>
<reference evidence="2 3" key="1">
    <citation type="submission" date="2020-07" db="EMBL/GenBank/DDBJ databases">
        <title>Transfer of Campylobacter canadensis to the novel genus Avispirillum gen. nov., that also includes two novel species recovered from migratory waterfowl: Avispirillum anseris sp. nov. and Avispirillum brantae sp. nov.</title>
        <authorList>
            <person name="Miller W.G."/>
            <person name="Chapman M.H."/>
            <person name="Yee E."/>
            <person name="Inglis G.D."/>
        </authorList>
    </citation>
    <scope>NUCLEOTIDE SEQUENCE [LARGE SCALE GENOMIC DNA]</scope>
    <source>
        <strain evidence="2 3">L283</strain>
    </source>
</reference>
<dbReference type="EMBL" id="JACGBB010000019">
    <property type="protein sequence ID" value="MBZ7987922.1"/>
    <property type="molecule type" value="Genomic_DNA"/>
</dbReference>
<name>A0ABS7WUC2_9BACT</name>
<dbReference type="Pfam" id="PF03459">
    <property type="entry name" value="TOBE"/>
    <property type="match status" value="1"/>
</dbReference>
<protein>
    <submittedName>
        <fullName evidence="2">LysR family transcriptional regulator</fullName>
    </submittedName>
</protein>
<keyword evidence="3" id="KW-1185">Reference proteome</keyword>
<dbReference type="InterPro" id="IPR008995">
    <property type="entry name" value="Mo/tungstate-bd_C_term_dom"/>
</dbReference>
<dbReference type="PANTHER" id="PTHR30432:SF1">
    <property type="entry name" value="DNA-BINDING TRANSCRIPTIONAL DUAL REGULATOR MODE"/>
    <property type="match status" value="1"/>
</dbReference>
<dbReference type="SUPFAM" id="SSF46785">
    <property type="entry name" value="Winged helix' DNA-binding domain"/>
    <property type="match status" value="1"/>
</dbReference>
<evidence type="ECO:0000313" key="2">
    <source>
        <dbReference type="EMBL" id="MBZ7987922.1"/>
    </source>
</evidence>
<organism evidence="2 3">
    <name type="scientific">Campylobacter canadensis</name>
    <dbReference type="NCBI Taxonomy" id="449520"/>
    <lineage>
        <taxon>Bacteria</taxon>
        <taxon>Pseudomonadati</taxon>
        <taxon>Campylobacterota</taxon>
        <taxon>Epsilonproteobacteria</taxon>
        <taxon>Campylobacterales</taxon>
        <taxon>Campylobacteraceae</taxon>
        <taxon>Campylobacter</taxon>
    </lineage>
</organism>
<sequence length="231" mass="26544">MKINLELEFMLNNDVKINAKHIKLLKQILLDKSILKAAKNLNISYKNAWDSLNLINQNSIMPLFNNQSKKEGAKLSLFALKLIEKYDEFTEYKSKLNDDFRPLLSARNVIKAKIININLSKLCAKVTCELNGVKINVLISNSAVYDLQLKVNDYVFLIFKINFIELEEEGENSFKAKIVDMKIIDGYYHLDLAFADNILQASVKVEKLKRKYKIGDEILSKIKADKIILSL</sequence>
<dbReference type="Gene3D" id="2.40.50.100">
    <property type="match status" value="1"/>
</dbReference>
<dbReference type="Gene3D" id="1.10.10.10">
    <property type="entry name" value="Winged helix-like DNA-binding domain superfamily/Winged helix DNA-binding domain"/>
    <property type="match status" value="1"/>
</dbReference>
<dbReference type="InterPro" id="IPR036388">
    <property type="entry name" value="WH-like_DNA-bd_sf"/>
</dbReference>
<dbReference type="RefSeq" id="WP_224325503.1">
    <property type="nucleotide sequence ID" value="NZ_JACGBB010000019.1"/>
</dbReference>
<dbReference type="Proteomes" id="UP000786183">
    <property type="component" value="Unassembled WGS sequence"/>
</dbReference>
<dbReference type="InterPro" id="IPR005116">
    <property type="entry name" value="Transp-assoc_OB_typ1"/>
</dbReference>